<keyword evidence="2" id="KW-0963">Cytoplasm</keyword>
<dbReference type="PANTHER" id="PTHR10472:SF5">
    <property type="entry name" value="D-AMINOACYL-TRNA DEACYLASE 1"/>
    <property type="match status" value="1"/>
</dbReference>
<dbReference type="HAMAP" id="MF_00518">
    <property type="entry name" value="Deacylase_Dtd"/>
    <property type="match status" value="1"/>
</dbReference>
<comment type="subcellular location">
    <subcellularLocation>
        <location evidence="2">Cytoplasm</location>
    </subcellularLocation>
</comment>
<proteinExistence type="inferred from homology"/>
<dbReference type="SUPFAM" id="SSF69500">
    <property type="entry name" value="DTD-like"/>
    <property type="match status" value="1"/>
</dbReference>
<organism evidence="3 4">
    <name type="scientific">Pseudopedobacter beijingensis</name>
    <dbReference type="NCBI Taxonomy" id="1207056"/>
    <lineage>
        <taxon>Bacteria</taxon>
        <taxon>Pseudomonadati</taxon>
        <taxon>Bacteroidota</taxon>
        <taxon>Sphingobacteriia</taxon>
        <taxon>Sphingobacteriales</taxon>
        <taxon>Sphingobacteriaceae</taxon>
        <taxon>Pseudopedobacter</taxon>
    </lineage>
</organism>
<comment type="function">
    <text evidence="2">An aminoacyl-tRNA editing enzyme that deacylates mischarged D-aminoacyl-tRNAs. Also deacylates mischarged glycyl-tRNA(Ala), protecting cells against glycine mischarging by AlaRS. Acts via tRNA-based rather than protein-based catalysis; rejects L-amino acids rather than detecting D-amino acids in the active site. By recycling D-aminoacyl-tRNA to D-amino acids and free tRNA molecules, this enzyme counteracts the toxicity associated with the formation of D-aminoacyl-tRNA entities in vivo and helps enforce protein L-homochirality.</text>
</comment>
<evidence type="ECO:0000313" key="4">
    <source>
        <dbReference type="Proteomes" id="UP001597118"/>
    </source>
</evidence>
<comment type="caution">
    <text evidence="3">The sequence shown here is derived from an EMBL/GenBank/DDBJ whole genome shotgun (WGS) entry which is preliminary data.</text>
</comment>
<keyword evidence="2" id="KW-0820">tRNA-binding</keyword>
<name>A0ABW4I8Z7_9SPHI</name>
<comment type="domain">
    <text evidence="2">A Gly-cisPro motif from one monomer fits into the active site of the other monomer to allow specific chiral rejection of L-amino acids.</text>
</comment>
<dbReference type="NCBIfam" id="TIGR00256">
    <property type="entry name" value="D-aminoacyl-tRNA deacylase"/>
    <property type="match status" value="1"/>
</dbReference>
<sequence length="152" mass="16647">MRAVIQRVSEASCKVEGEITGAIENGFLVLLGISEEDTEEDVKWLATKIANMRIFGDENGLMNKSIADIKGRILLISQFTLFAQTKKGNRPSFIKAAKPDKAIPLYEKMITALSALTETKIETGIFGADMKISLTNDGPVTIVMDTADKENH</sequence>
<gene>
    <name evidence="2 3" type="primary">dtd</name>
    <name evidence="3" type="ORF">ACFSAH_02305</name>
</gene>
<dbReference type="InterPro" id="IPR023509">
    <property type="entry name" value="DTD-like_sf"/>
</dbReference>
<comment type="catalytic activity">
    <reaction evidence="2">
        <text>glycyl-tRNA(Ala) + H2O = tRNA(Ala) + glycine + H(+)</text>
        <dbReference type="Rhea" id="RHEA:53744"/>
        <dbReference type="Rhea" id="RHEA-COMP:9657"/>
        <dbReference type="Rhea" id="RHEA-COMP:13640"/>
        <dbReference type="ChEBI" id="CHEBI:15377"/>
        <dbReference type="ChEBI" id="CHEBI:15378"/>
        <dbReference type="ChEBI" id="CHEBI:57305"/>
        <dbReference type="ChEBI" id="CHEBI:78442"/>
        <dbReference type="ChEBI" id="CHEBI:78522"/>
    </reaction>
</comment>
<reference evidence="4" key="1">
    <citation type="journal article" date="2019" name="Int. J. Syst. Evol. Microbiol.">
        <title>The Global Catalogue of Microorganisms (GCM) 10K type strain sequencing project: providing services to taxonomists for standard genome sequencing and annotation.</title>
        <authorList>
            <consortium name="The Broad Institute Genomics Platform"/>
            <consortium name="The Broad Institute Genome Sequencing Center for Infectious Disease"/>
            <person name="Wu L."/>
            <person name="Ma J."/>
        </authorList>
    </citation>
    <scope>NUCLEOTIDE SEQUENCE [LARGE SCALE GENOMIC DNA]</scope>
    <source>
        <strain evidence="4">CCUG 53762</strain>
    </source>
</reference>
<dbReference type="Pfam" id="PF02580">
    <property type="entry name" value="Tyr_Deacylase"/>
    <property type="match status" value="1"/>
</dbReference>
<dbReference type="EC" id="3.1.1.96" evidence="2"/>
<keyword evidence="2 3" id="KW-0378">Hydrolase</keyword>
<dbReference type="PANTHER" id="PTHR10472">
    <property type="entry name" value="D-TYROSYL-TRNA TYR DEACYLASE"/>
    <property type="match status" value="1"/>
</dbReference>
<dbReference type="Gene3D" id="3.50.80.10">
    <property type="entry name" value="D-tyrosyl-tRNA(Tyr) deacylase"/>
    <property type="match status" value="1"/>
</dbReference>
<dbReference type="Proteomes" id="UP001597118">
    <property type="component" value="Unassembled WGS sequence"/>
</dbReference>
<dbReference type="EMBL" id="JBHUDG010000003">
    <property type="protein sequence ID" value="MFD1628688.1"/>
    <property type="molecule type" value="Genomic_DNA"/>
</dbReference>
<dbReference type="EC" id="3.1.1.-" evidence="2"/>
<keyword evidence="2" id="KW-0694">RNA-binding</keyword>
<protein>
    <recommendedName>
        <fullName evidence="2">D-aminoacyl-tRNA deacylase</fullName>
        <shortName evidence="2">DTD</shortName>
        <ecNumber evidence="2">3.1.1.96</ecNumber>
    </recommendedName>
    <alternativeName>
        <fullName evidence="2">Gly-tRNA(Ala) deacylase</fullName>
        <ecNumber evidence="2">3.1.1.-</ecNumber>
    </alternativeName>
</protein>
<dbReference type="CDD" id="cd00563">
    <property type="entry name" value="Dtyr_deacylase"/>
    <property type="match status" value="1"/>
</dbReference>
<comment type="similarity">
    <text evidence="1 2">Belongs to the DTD family.</text>
</comment>
<comment type="catalytic activity">
    <reaction evidence="2">
        <text>a D-aminoacyl-tRNA + H2O = a tRNA + a D-alpha-amino acid + H(+)</text>
        <dbReference type="Rhea" id="RHEA:13953"/>
        <dbReference type="Rhea" id="RHEA-COMP:10123"/>
        <dbReference type="Rhea" id="RHEA-COMP:10124"/>
        <dbReference type="ChEBI" id="CHEBI:15377"/>
        <dbReference type="ChEBI" id="CHEBI:15378"/>
        <dbReference type="ChEBI" id="CHEBI:59871"/>
        <dbReference type="ChEBI" id="CHEBI:78442"/>
        <dbReference type="ChEBI" id="CHEBI:79333"/>
        <dbReference type="EC" id="3.1.1.96"/>
    </reaction>
</comment>
<evidence type="ECO:0000256" key="1">
    <source>
        <dbReference type="ARBA" id="ARBA00009673"/>
    </source>
</evidence>
<comment type="subunit">
    <text evidence="2">Homodimer.</text>
</comment>
<evidence type="ECO:0000313" key="3">
    <source>
        <dbReference type="EMBL" id="MFD1628688.1"/>
    </source>
</evidence>
<dbReference type="InterPro" id="IPR003732">
    <property type="entry name" value="Daa-tRNA_deacyls_DTD"/>
</dbReference>
<evidence type="ECO:0000256" key="2">
    <source>
        <dbReference type="HAMAP-Rule" id="MF_00518"/>
    </source>
</evidence>
<accession>A0ABW4I8Z7</accession>
<dbReference type="RefSeq" id="WP_379661074.1">
    <property type="nucleotide sequence ID" value="NZ_JBHUDG010000003.1"/>
</dbReference>
<keyword evidence="4" id="KW-1185">Reference proteome</keyword>
<dbReference type="GO" id="GO:0051499">
    <property type="term" value="F:D-aminoacyl-tRNA deacylase activity"/>
    <property type="evidence" value="ECO:0007669"/>
    <property type="project" value="UniProtKB-EC"/>
</dbReference>
<feature type="short sequence motif" description="Gly-cisPro motif, important for rejection of L-amino acids" evidence="2">
    <location>
        <begin position="138"/>
        <end position="139"/>
    </location>
</feature>